<dbReference type="InterPro" id="IPR027417">
    <property type="entry name" value="P-loop_NTPase"/>
</dbReference>
<dbReference type="InterPro" id="IPR003593">
    <property type="entry name" value="AAA+_ATPase"/>
</dbReference>
<evidence type="ECO:0000259" key="6">
    <source>
        <dbReference type="PROSITE" id="PS50893"/>
    </source>
</evidence>
<dbReference type="PROSITE" id="PS50893">
    <property type="entry name" value="ABC_TRANSPORTER_2"/>
    <property type="match status" value="1"/>
</dbReference>
<protein>
    <submittedName>
        <fullName evidence="7">ABC transporter ATP-binding protein</fullName>
    </submittedName>
</protein>
<keyword evidence="4" id="KW-0547">Nucleotide-binding</keyword>
<dbReference type="Proteomes" id="UP000283077">
    <property type="component" value="Unassembled WGS sequence"/>
</dbReference>
<dbReference type="SMART" id="SM00382">
    <property type="entry name" value="AAA"/>
    <property type="match status" value="1"/>
</dbReference>
<comment type="caution">
    <text evidence="7">The sequence shown here is derived from an EMBL/GenBank/DDBJ whole genome shotgun (WGS) entry which is preliminary data.</text>
</comment>
<evidence type="ECO:0000256" key="4">
    <source>
        <dbReference type="ARBA" id="ARBA00022741"/>
    </source>
</evidence>
<dbReference type="InterPro" id="IPR003439">
    <property type="entry name" value="ABC_transporter-like_ATP-bd"/>
</dbReference>
<gene>
    <name evidence="7" type="ORF">EOE67_06535</name>
</gene>
<evidence type="ECO:0000256" key="2">
    <source>
        <dbReference type="ARBA" id="ARBA00022448"/>
    </source>
</evidence>
<dbReference type="InterPro" id="IPR050763">
    <property type="entry name" value="ABC_transporter_ATP-binding"/>
</dbReference>
<keyword evidence="2" id="KW-0813">Transport</keyword>
<dbReference type="Gene3D" id="3.40.50.300">
    <property type="entry name" value="P-loop containing nucleotide triphosphate hydrolases"/>
    <property type="match status" value="1"/>
</dbReference>
<dbReference type="PROSITE" id="PS00211">
    <property type="entry name" value="ABC_TRANSPORTER_1"/>
    <property type="match status" value="1"/>
</dbReference>
<dbReference type="SUPFAM" id="SSF52540">
    <property type="entry name" value="P-loop containing nucleoside triphosphate hydrolases"/>
    <property type="match status" value="1"/>
</dbReference>
<dbReference type="OrthoDB" id="9781337at2"/>
<dbReference type="PANTHER" id="PTHR42711:SF5">
    <property type="entry name" value="ABC TRANSPORTER ATP-BINDING PROTEIN NATA"/>
    <property type="match status" value="1"/>
</dbReference>
<dbReference type="Pfam" id="PF00005">
    <property type="entry name" value="ABC_tran"/>
    <property type="match status" value="1"/>
</dbReference>
<sequence>MHIEVSHVAKTYGNVQAVQDLSFTIPGGQIFALLGPNGAGKSSLIRMLVGLTLPDQGQISVTLAGQQHSSLPEGCFGYLPEDRGLYLDKTVVENLQYIGQLRGLTKSQIAEQLEHWLQRLDLLDKRKENLSKLSKGNQQKVQLISCLMHQPALLILDEPFSGLDPINQEHVLTILAELKAKGTTVLLSAHQMALVERLADQMMLLNKGQVVAHGNLQQVTQQLDPKVSYSVRFTANIDSAKLGDCQSVRHWQAQSELQFLLELHDHATVNQLLQELSQLGTLADFSRQQPSLHDLYLAAVQHHNQAPDTTQTISTQSISEGVAA</sequence>
<dbReference type="AlphaFoldDB" id="A0A437R0R6"/>
<dbReference type="InterPro" id="IPR017871">
    <property type="entry name" value="ABC_transporter-like_CS"/>
</dbReference>
<accession>A0A437R0R6</accession>
<feature type="domain" description="ABC transporter" evidence="6">
    <location>
        <begin position="3"/>
        <end position="232"/>
    </location>
</feature>
<evidence type="ECO:0000313" key="7">
    <source>
        <dbReference type="EMBL" id="RVU40376.1"/>
    </source>
</evidence>
<keyword evidence="5 7" id="KW-0067">ATP-binding</keyword>
<evidence type="ECO:0000256" key="3">
    <source>
        <dbReference type="ARBA" id="ARBA00022458"/>
    </source>
</evidence>
<evidence type="ECO:0000256" key="1">
    <source>
        <dbReference type="ARBA" id="ARBA00005417"/>
    </source>
</evidence>
<reference evidence="7 8" key="1">
    <citation type="submission" date="2019-01" db="EMBL/GenBank/DDBJ databases">
        <authorList>
            <person name="Chen W.-M."/>
        </authorList>
    </citation>
    <scope>NUCLEOTIDE SEQUENCE [LARGE SCALE GENOMIC DNA]</scope>
    <source>
        <strain evidence="7 8">KYPC3</strain>
    </source>
</reference>
<organism evidence="7 8">
    <name type="scientific">Rheinheimera riviphila</name>
    <dbReference type="NCBI Taxonomy" id="1834037"/>
    <lineage>
        <taxon>Bacteria</taxon>
        <taxon>Pseudomonadati</taxon>
        <taxon>Pseudomonadota</taxon>
        <taxon>Gammaproteobacteria</taxon>
        <taxon>Chromatiales</taxon>
        <taxon>Chromatiaceae</taxon>
        <taxon>Rheinheimera</taxon>
    </lineage>
</organism>
<name>A0A437R0R6_9GAMM</name>
<evidence type="ECO:0000313" key="8">
    <source>
        <dbReference type="Proteomes" id="UP000283077"/>
    </source>
</evidence>
<evidence type="ECO:0000256" key="5">
    <source>
        <dbReference type="ARBA" id="ARBA00022840"/>
    </source>
</evidence>
<keyword evidence="8" id="KW-1185">Reference proteome</keyword>
<dbReference type="GO" id="GO:0016887">
    <property type="term" value="F:ATP hydrolysis activity"/>
    <property type="evidence" value="ECO:0007669"/>
    <property type="project" value="InterPro"/>
</dbReference>
<proteinExistence type="inferred from homology"/>
<comment type="similarity">
    <text evidence="1">Belongs to the ABC transporter superfamily.</text>
</comment>
<dbReference type="PANTHER" id="PTHR42711">
    <property type="entry name" value="ABC TRANSPORTER ATP-BINDING PROTEIN"/>
    <property type="match status" value="1"/>
</dbReference>
<dbReference type="EMBL" id="SACS01000005">
    <property type="protein sequence ID" value="RVU40376.1"/>
    <property type="molecule type" value="Genomic_DNA"/>
</dbReference>
<dbReference type="GO" id="GO:0005524">
    <property type="term" value="F:ATP binding"/>
    <property type="evidence" value="ECO:0007669"/>
    <property type="project" value="UniProtKB-KW"/>
</dbReference>
<keyword evidence="3" id="KW-0536">Nodulation</keyword>